<evidence type="ECO:0000256" key="1">
    <source>
        <dbReference type="SAM" id="Phobius"/>
    </source>
</evidence>
<organism evidence="2 3">
    <name type="scientific">Streptomyces chartreusis</name>
    <dbReference type="NCBI Taxonomy" id="1969"/>
    <lineage>
        <taxon>Bacteria</taxon>
        <taxon>Bacillati</taxon>
        <taxon>Actinomycetota</taxon>
        <taxon>Actinomycetes</taxon>
        <taxon>Kitasatosporales</taxon>
        <taxon>Streptomycetaceae</taxon>
        <taxon>Streptomyces</taxon>
    </lineage>
</organism>
<dbReference type="Proteomes" id="UP000509418">
    <property type="component" value="Chromosome"/>
</dbReference>
<name>A0A7H8T761_STRCX</name>
<keyword evidence="1" id="KW-1133">Transmembrane helix</keyword>
<dbReference type="RefSeq" id="WP_176575764.1">
    <property type="nucleotide sequence ID" value="NZ_CBDRGH010000032.1"/>
</dbReference>
<evidence type="ECO:0008006" key="4">
    <source>
        <dbReference type="Google" id="ProtNLM"/>
    </source>
</evidence>
<protein>
    <recommendedName>
        <fullName evidence="4">Mercuric ion transport protein</fullName>
    </recommendedName>
</protein>
<keyword evidence="1" id="KW-0812">Transmembrane</keyword>
<reference evidence="2 3" key="1">
    <citation type="submission" date="2020-06" db="EMBL/GenBank/DDBJ databases">
        <title>Genome mining for natural products.</title>
        <authorList>
            <person name="Zhang B."/>
            <person name="Shi J."/>
            <person name="Ge H."/>
        </authorList>
    </citation>
    <scope>NUCLEOTIDE SEQUENCE [LARGE SCALE GENOMIC DNA]</scope>
    <source>
        <strain evidence="2 3">NA02069</strain>
    </source>
</reference>
<keyword evidence="3" id="KW-1185">Reference proteome</keyword>
<keyword evidence="1" id="KW-0472">Membrane</keyword>
<gene>
    <name evidence="2" type="ORF">HUT05_18500</name>
</gene>
<dbReference type="AlphaFoldDB" id="A0A7H8T761"/>
<evidence type="ECO:0000313" key="3">
    <source>
        <dbReference type="Proteomes" id="UP000509418"/>
    </source>
</evidence>
<proteinExistence type="predicted"/>
<evidence type="ECO:0000313" key="2">
    <source>
        <dbReference type="EMBL" id="QKZ19184.1"/>
    </source>
</evidence>
<accession>A0A7H8T761</accession>
<sequence length="113" mass="11319">MPAPAADRRPRRATGKVTGPTGLLGLAGLACAACCLLPVLLTAGAVGGTGLSIAPGLLPALAAALAALAGTTWWLTRRRRTCRCTAKPGNGPACGCGTRTDQVEITPSRAEQN</sequence>
<feature type="transmembrane region" description="Helical" evidence="1">
    <location>
        <begin position="53"/>
        <end position="75"/>
    </location>
</feature>
<feature type="transmembrane region" description="Helical" evidence="1">
    <location>
        <begin position="21"/>
        <end position="41"/>
    </location>
</feature>
<dbReference type="EMBL" id="CP056041">
    <property type="protein sequence ID" value="QKZ19184.1"/>
    <property type="molecule type" value="Genomic_DNA"/>
</dbReference>